<sequence>MKIHSKLLGAFLALLLAALPLQAFAFSDTAGHWAEADISAMTEKGYLSGYPDGTFQPDKTISRAEFMKIITAVYGLVESGDSYLLWADVDPSAWYAPYTGSGLLMPLYQGLYLYPEEPLTRRDAVHAILPIHGIVWEGHPGASAQGMADYAEYQDDPAMCSMISAAIDNNIMLGKDTGFAPFDYLTRAELCTLLRRLDGRATDTENLNGIINGILTDVLAQAGSAPPAGVPGEVTGYSGEYEKAIFDMVNQVRAENGLAALAWDDGLAALARAHSEDMIKRGFFDHVNPDGLGPDGRADAAGISYYMISENISAGDAAPEVIMDGWMNSPGHRGNILDPEATRLGVGVVLGGELGVYWTQCFAG</sequence>
<dbReference type="CDD" id="cd05379">
    <property type="entry name" value="CAP_bacterial"/>
    <property type="match status" value="1"/>
</dbReference>
<evidence type="ECO:0000313" key="5">
    <source>
        <dbReference type="Proteomes" id="UP000806542"/>
    </source>
</evidence>
<dbReference type="EMBL" id="JADCKB010000008">
    <property type="protein sequence ID" value="MBE5039853.1"/>
    <property type="molecule type" value="Genomic_DNA"/>
</dbReference>
<dbReference type="PROSITE" id="PS51272">
    <property type="entry name" value="SLH"/>
    <property type="match status" value="1"/>
</dbReference>
<name>A0A9D5RBB3_9FIRM</name>
<evidence type="ECO:0000256" key="1">
    <source>
        <dbReference type="ARBA" id="ARBA00022737"/>
    </source>
</evidence>
<dbReference type="Pfam" id="PF00395">
    <property type="entry name" value="SLH"/>
    <property type="match status" value="2"/>
</dbReference>
<evidence type="ECO:0000313" key="4">
    <source>
        <dbReference type="EMBL" id="MBE5039853.1"/>
    </source>
</evidence>
<protein>
    <submittedName>
        <fullName evidence="4">S-layer homology domain-containing protein</fullName>
    </submittedName>
</protein>
<reference evidence="4" key="1">
    <citation type="submission" date="2020-10" db="EMBL/GenBank/DDBJ databases">
        <title>ChiBAC.</title>
        <authorList>
            <person name="Zenner C."/>
            <person name="Hitch T.C.A."/>
            <person name="Clavel T."/>
        </authorList>
    </citation>
    <scope>NUCLEOTIDE SEQUENCE</scope>
    <source>
        <strain evidence="4">DSM 107454</strain>
    </source>
</reference>
<evidence type="ECO:0000259" key="3">
    <source>
        <dbReference type="PROSITE" id="PS51272"/>
    </source>
</evidence>
<feature type="chain" id="PRO_5039501432" evidence="2">
    <location>
        <begin position="26"/>
        <end position="364"/>
    </location>
</feature>
<dbReference type="Pfam" id="PF00188">
    <property type="entry name" value="CAP"/>
    <property type="match status" value="1"/>
</dbReference>
<dbReference type="Proteomes" id="UP000806542">
    <property type="component" value="Unassembled WGS sequence"/>
</dbReference>
<organism evidence="4 5">
    <name type="scientific">Ructibacterium gallinarum</name>
    <dbReference type="NCBI Taxonomy" id="2779355"/>
    <lineage>
        <taxon>Bacteria</taxon>
        <taxon>Bacillati</taxon>
        <taxon>Bacillota</taxon>
        <taxon>Clostridia</taxon>
        <taxon>Eubacteriales</taxon>
        <taxon>Oscillospiraceae</taxon>
        <taxon>Ructibacterium</taxon>
    </lineage>
</organism>
<dbReference type="InterPro" id="IPR035940">
    <property type="entry name" value="CAP_sf"/>
</dbReference>
<keyword evidence="1" id="KW-0677">Repeat</keyword>
<dbReference type="PANTHER" id="PTHR31157">
    <property type="entry name" value="SCP DOMAIN-CONTAINING PROTEIN"/>
    <property type="match status" value="1"/>
</dbReference>
<dbReference type="Gene3D" id="3.40.33.10">
    <property type="entry name" value="CAP"/>
    <property type="match status" value="1"/>
</dbReference>
<dbReference type="SUPFAM" id="SSF55797">
    <property type="entry name" value="PR-1-like"/>
    <property type="match status" value="1"/>
</dbReference>
<feature type="signal peptide" evidence="2">
    <location>
        <begin position="1"/>
        <end position="25"/>
    </location>
</feature>
<proteinExistence type="predicted"/>
<feature type="domain" description="SLH" evidence="3">
    <location>
        <begin position="21"/>
        <end position="84"/>
    </location>
</feature>
<dbReference type="InterPro" id="IPR014044">
    <property type="entry name" value="CAP_dom"/>
</dbReference>
<keyword evidence="5" id="KW-1185">Reference proteome</keyword>
<evidence type="ECO:0000256" key="2">
    <source>
        <dbReference type="SAM" id="SignalP"/>
    </source>
</evidence>
<dbReference type="RefSeq" id="WP_226392406.1">
    <property type="nucleotide sequence ID" value="NZ_JADCKB010000008.1"/>
</dbReference>
<comment type="caution">
    <text evidence="4">The sequence shown here is derived from an EMBL/GenBank/DDBJ whole genome shotgun (WGS) entry which is preliminary data.</text>
</comment>
<keyword evidence="2" id="KW-0732">Signal</keyword>
<dbReference type="AlphaFoldDB" id="A0A9D5RBB3"/>
<dbReference type="InterPro" id="IPR001119">
    <property type="entry name" value="SLH_dom"/>
</dbReference>
<dbReference type="PANTHER" id="PTHR31157:SF1">
    <property type="entry name" value="SCP DOMAIN-CONTAINING PROTEIN"/>
    <property type="match status" value="1"/>
</dbReference>
<gene>
    <name evidence="4" type="ORF">INF28_05165</name>
</gene>
<accession>A0A9D5RBB3</accession>